<reference evidence="2" key="1">
    <citation type="journal article" date="2012" name="PLoS ONE">
        <title>Gene sets for utilization of primary and secondary nutrition supplies in the distal gut of endangered iberian lynx.</title>
        <authorList>
            <person name="Alcaide M."/>
            <person name="Messina E."/>
            <person name="Richter M."/>
            <person name="Bargiela R."/>
            <person name="Peplies J."/>
            <person name="Huws S.A."/>
            <person name="Newbold C.J."/>
            <person name="Golyshin P.N."/>
            <person name="Simon M.A."/>
            <person name="Lopez G."/>
            <person name="Yakimov M.M."/>
            <person name="Ferrer M."/>
        </authorList>
    </citation>
    <scope>NUCLEOTIDE SEQUENCE</scope>
</reference>
<dbReference type="AlphaFoldDB" id="J9FKA3"/>
<evidence type="ECO:0000256" key="1">
    <source>
        <dbReference type="SAM" id="Phobius"/>
    </source>
</evidence>
<sequence>MYERLYFYFRLLLCIQFNVLILLAPVVKTGNHYIDRNLVI</sequence>
<protein>
    <submittedName>
        <fullName evidence="2">Uncharacterized protein</fullName>
    </submittedName>
</protein>
<feature type="transmembrane region" description="Helical" evidence="1">
    <location>
        <begin position="6"/>
        <end position="27"/>
    </location>
</feature>
<accession>J9FKA3</accession>
<keyword evidence="1" id="KW-1133">Transmembrane helix</keyword>
<gene>
    <name evidence="2" type="ORF">EVA_21867</name>
</gene>
<comment type="caution">
    <text evidence="2">The sequence shown here is derived from an EMBL/GenBank/DDBJ whole genome shotgun (WGS) entry which is preliminary data.</text>
</comment>
<keyword evidence="1" id="KW-0472">Membrane</keyword>
<name>J9FKA3_9ZZZZ</name>
<dbReference type="EMBL" id="AMCI01009099">
    <property type="protein sequence ID" value="EJW90027.1"/>
    <property type="molecule type" value="Genomic_DNA"/>
</dbReference>
<evidence type="ECO:0000313" key="2">
    <source>
        <dbReference type="EMBL" id="EJW90027.1"/>
    </source>
</evidence>
<organism evidence="2">
    <name type="scientific">gut metagenome</name>
    <dbReference type="NCBI Taxonomy" id="749906"/>
    <lineage>
        <taxon>unclassified sequences</taxon>
        <taxon>metagenomes</taxon>
        <taxon>organismal metagenomes</taxon>
    </lineage>
</organism>
<proteinExistence type="predicted"/>
<keyword evidence="1" id="KW-0812">Transmembrane</keyword>